<dbReference type="PANTHER" id="PTHR30055">
    <property type="entry name" value="HTH-TYPE TRANSCRIPTIONAL REGULATOR RUTR"/>
    <property type="match status" value="1"/>
</dbReference>
<dbReference type="PRINTS" id="PR00455">
    <property type="entry name" value="HTHTETR"/>
</dbReference>
<keyword evidence="1 2" id="KW-0238">DNA-binding</keyword>
<gene>
    <name evidence="4" type="ORF">H2508_11330</name>
</gene>
<dbReference type="EMBL" id="JACFXU010000015">
    <property type="protein sequence ID" value="MBA6413701.1"/>
    <property type="molecule type" value="Genomic_DNA"/>
</dbReference>
<dbReference type="SUPFAM" id="SSF46689">
    <property type="entry name" value="Homeodomain-like"/>
    <property type="match status" value="1"/>
</dbReference>
<evidence type="ECO:0000256" key="2">
    <source>
        <dbReference type="PROSITE-ProRule" id="PRU00335"/>
    </source>
</evidence>
<sequence>MGLKERPAVSRVEQREQTKSRILEAAMACFARLGFEGTHFSHITEHCGVKRSTVLYHFQSKENLWREAVKSVVERFDEAFSQSLNLCDPSSDQARVRALMSAFIDALIAVPQYGQIYLREGSSEGERLDWLVSNFGPPRAMAIGFEDRHLQERIRLSIVRDILGASLISVVTLGPMMEASLAAALGKKPAGLHPMTDYRKQELIEALMLIVFPL</sequence>
<proteinExistence type="predicted"/>
<dbReference type="RefSeq" id="WP_182173560.1">
    <property type="nucleotide sequence ID" value="NZ_JACFXU010000015.1"/>
</dbReference>
<dbReference type="Proteomes" id="UP000539350">
    <property type="component" value="Unassembled WGS sequence"/>
</dbReference>
<dbReference type="GO" id="GO:0003700">
    <property type="term" value="F:DNA-binding transcription factor activity"/>
    <property type="evidence" value="ECO:0007669"/>
    <property type="project" value="TreeGrafter"/>
</dbReference>
<evidence type="ECO:0000313" key="4">
    <source>
        <dbReference type="EMBL" id="MBA6413701.1"/>
    </source>
</evidence>
<dbReference type="InterPro" id="IPR050109">
    <property type="entry name" value="HTH-type_TetR-like_transc_reg"/>
</dbReference>
<dbReference type="InterPro" id="IPR009057">
    <property type="entry name" value="Homeodomain-like_sf"/>
</dbReference>
<keyword evidence="5" id="KW-1185">Reference proteome</keyword>
<feature type="domain" description="HTH tetR-type" evidence="3">
    <location>
        <begin position="16"/>
        <end position="76"/>
    </location>
</feature>
<dbReference type="Pfam" id="PF00440">
    <property type="entry name" value="TetR_N"/>
    <property type="match status" value="1"/>
</dbReference>
<dbReference type="Gene3D" id="1.10.357.10">
    <property type="entry name" value="Tetracycline Repressor, domain 2"/>
    <property type="match status" value="1"/>
</dbReference>
<dbReference type="PROSITE" id="PS50977">
    <property type="entry name" value="HTH_TETR_2"/>
    <property type="match status" value="1"/>
</dbReference>
<protein>
    <submittedName>
        <fullName evidence="4">TetR/AcrR family transcriptional regulator</fullName>
    </submittedName>
</protein>
<evidence type="ECO:0000259" key="3">
    <source>
        <dbReference type="PROSITE" id="PS50977"/>
    </source>
</evidence>
<accession>A0A7W2TXC8</accession>
<comment type="caution">
    <text evidence="4">The sequence shown here is derived from an EMBL/GenBank/DDBJ whole genome shotgun (WGS) entry which is preliminary data.</text>
</comment>
<feature type="DNA-binding region" description="H-T-H motif" evidence="2">
    <location>
        <begin position="39"/>
        <end position="58"/>
    </location>
</feature>
<evidence type="ECO:0000256" key="1">
    <source>
        <dbReference type="ARBA" id="ARBA00023125"/>
    </source>
</evidence>
<organism evidence="4 5">
    <name type="scientific">Sediminihaliea albiluteola</name>
    <dbReference type="NCBI Taxonomy" id="2758564"/>
    <lineage>
        <taxon>Bacteria</taxon>
        <taxon>Pseudomonadati</taxon>
        <taxon>Pseudomonadota</taxon>
        <taxon>Gammaproteobacteria</taxon>
        <taxon>Cellvibrionales</taxon>
        <taxon>Halieaceae</taxon>
        <taxon>Sediminihaliea</taxon>
    </lineage>
</organism>
<reference evidence="4 5" key="1">
    <citation type="submission" date="2020-07" db="EMBL/GenBank/DDBJ databases">
        <title>Halieaceae bacterium, F7430, whole genome shotgun sequencing project.</title>
        <authorList>
            <person name="Jiang S."/>
            <person name="Liu Z.W."/>
            <person name="Du Z.J."/>
        </authorList>
    </citation>
    <scope>NUCLEOTIDE SEQUENCE [LARGE SCALE GENOMIC DNA]</scope>
    <source>
        <strain evidence="4 5">F7430</strain>
    </source>
</reference>
<dbReference type="AlphaFoldDB" id="A0A7W2TXC8"/>
<name>A0A7W2TXC8_9GAMM</name>
<evidence type="ECO:0000313" key="5">
    <source>
        <dbReference type="Proteomes" id="UP000539350"/>
    </source>
</evidence>
<dbReference type="InterPro" id="IPR001647">
    <property type="entry name" value="HTH_TetR"/>
</dbReference>
<dbReference type="GO" id="GO:0000976">
    <property type="term" value="F:transcription cis-regulatory region binding"/>
    <property type="evidence" value="ECO:0007669"/>
    <property type="project" value="TreeGrafter"/>
</dbReference>
<dbReference type="PANTHER" id="PTHR30055:SF226">
    <property type="entry name" value="HTH-TYPE TRANSCRIPTIONAL REGULATOR PKSA"/>
    <property type="match status" value="1"/>
</dbReference>